<accession>A0A8B6EHM8</accession>
<dbReference type="Gene3D" id="3.30.200.20">
    <property type="entry name" value="Phosphorylase Kinase, domain 1"/>
    <property type="match status" value="1"/>
</dbReference>
<dbReference type="SUPFAM" id="SSF56112">
    <property type="entry name" value="Protein kinase-like (PK-like)"/>
    <property type="match status" value="1"/>
</dbReference>
<name>A0A8B6EHM8_MYTGA</name>
<gene>
    <name evidence="1" type="ORF">MGAL_10B054214</name>
</gene>
<dbReference type="EMBL" id="UYJE01005106">
    <property type="protein sequence ID" value="VDI34008.1"/>
    <property type="molecule type" value="Genomic_DNA"/>
</dbReference>
<dbReference type="AlphaFoldDB" id="A0A8B6EHM8"/>
<reference evidence="1" key="1">
    <citation type="submission" date="2018-11" db="EMBL/GenBank/DDBJ databases">
        <authorList>
            <person name="Alioto T."/>
            <person name="Alioto T."/>
        </authorList>
    </citation>
    <scope>NUCLEOTIDE SEQUENCE</scope>
</reference>
<dbReference type="Proteomes" id="UP000596742">
    <property type="component" value="Unassembled WGS sequence"/>
</dbReference>
<keyword evidence="2" id="KW-1185">Reference proteome</keyword>
<sequence length="110" mass="12646">MEKYETIKKLGIGGCGAVYLVKGVETKKLCALKKIEVDDRRKSRTKEAIQKEAKYVLQKGYLEKSCTFCNVCYVYVNISEHCVFVLTLNYYQYTAPRTTSQDYGDEEDSD</sequence>
<dbReference type="OrthoDB" id="248923at2759"/>
<evidence type="ECO:0008006" key="3">
    <source>
        <dbReference type="Google" id="ProtNLM"/>
    </source>
</evidence>
<evidence type="ECO:0000313" key="1">
    <source>
        <dbReference type="EMBL" id="VDI34008.1"/>
    </source>
</evidence>
<dbReference type="InterPro" id="IPR011009">
    <property type="entry name" value="Kinase-like_dom_sf"/>
</dbReference>
<comment type="caution">
    <text evidence="1">The sequence shown here is derived from an EMBL/GenBank/DDBJ whole genome shotgun (WGS) entry which is preliminary data.</text>
</comment>
<evidence type="ECO:0000313" key="2">
    <source>
        <dbReference type="Proteomes" id="UP000596742"/>
    </source>
</evidence>
<protein>
    <recommendedName>
        <fullName evidence="3">Protein kinase domain-containing protein</fullName>
    </recommendedName>
</protein>
<organism evidence="1 2">
    <name type="scientific">Mytilus galloprovincialis</name>
    <name type="common">Mediterranean mussel</name>
    <dbReference type="NCBI Taxonomy" id="29158"/>
    <lineage>
        <taxon>Eukaryota</taxon>
        <taxon>Metazoa</taxon>
        <taxon>Spiralia</taxon>
        <taxon>Lophotrochozoa</taxon>
        <taxon>Mollusca</taxon>
        <taxon>Bivalvia</taxon>
        <taxon>Autobranchia</taxon>
        <taxon>Pteriomorphia</taxon>
        <taxon>Mytilida</taxon>
        <taxon>Mytiloidea</taxon>
        <taxon>Mytilidae</taxon>
        <taxon>Mytilinae</taxon>
        <taxon>Mytilus</taxon>
    </lineage>
</organism>
<proteinExistence type="predicted"/>